<proteinExistence type="inferred from homology"/>
<dbReference type="OrthoDB" id="210852at2"/>
<dbReference type="Gene3D" id="3.40.50.720">
    <property type="entry name" value="NAD(P)-binding Rossmann-like Domain"/>
    <property type="match status" value="1"/>
</dbReference>
<dbReference type="PANTHER" id="PTHR43180:SF33">
    <property type="entry name" value="15-HYDROXYPROSTAGLANDIN DEHYDROGENASE [NAD(+)]-LIKE"/>
    <property type="match status" value="1"/>
</dbReference>
<sequence length="266" mass="27999">MEVNGNVAVVTGGAGGIGQALATELVSRGARVVVADASEAVTEVASKLGCHGWHGDVSTTSGIEALIAETEKEYGPVDLFFANAGIMGQSGLGDEESWDTAIDVNVRAHIRAAKLLIPGWQERGRGHFVSTASAAGLLTQLGQAEYSVTKHAAVGFAEWLAITYGGDGINVTCVCPMGVNTAMLQAGTTAQSVTEKVAAAAVTQAGPVHEPQHVAQIVLDGVENNEFLVLPHPEVLDMYRMKGSDYQRWIGGMQRYQTTLTNQHKE</sequence>
<evidence type="ECO:0000256" key="2">
    <source>
        <dbReference type="ARBA" id="ARBA00023002"/>
    </source>
</evidence>
<name>A0A2N6VLZ3_9MICO</name>
<dbReference type="InterPro" id="IPR020904">
    <property type="entry name" value="Sc_DH/Rdtase_CS"/>
</dbReference>
<dbReference type="InterPro" id="IPR036291">
    <property type="entry name" value="NAD(P)-bd_dom_sf"/>
</dbReference>
<dbReference type="SUPFAM" id="SSF51735">
    <property type="entry name" value="NAD(P)-binding Rossmann-fold domains"/>
    <property type="match status" value="1"/>
</dbReference>
<dbReference type="Proteomes" id="UP000235598">
    <property type="component" value="Unassembled WGS sequence"/>
</dbReference>
<dbReference type="EMBL" id="PNHK01000003">
    <property type="protein sequence ID" value="PMD05155.1"/>
    <property type="molecule type" value="Genomic_DNA"/>
</dbReference>
<evidence type="ECO:0000256" key="1">
    <source>
        <dbReference type="ARBA" id="ARBA00006484"/>
    </source>
</evidence>
<gene>
    <name evidence="3" type="ORF">CJ199_08695</name>
</gene>
<protein>
    <submittedName>
        <fullName evidence="3">Dehydrogenase</fullName>
    </submittedName>
</protein>
<evidence type="ECO:0000313" key="4">
    <source>
        <dbReference type="Proteomes" id="UP000235598"/>
    </source>
</evidence>
<comment type="caution">
    <text evidence="3">The sequence shown here is derived from an EMBL/GenBank/DDBJ whole genome shotgun (WGS) entry which is preliminary data.</text>
</comment>
<dbReference type="AlphaFoldDB" id="A0A2N6VLZ3"/>
<comment type="similarity">
    <text evidence="1">Belongs to the short-chain dehydrogenases/reductases (SDR) family.</text>
</comment>
<dbReference type="PANTHER" id="PTHR43180">
    <property type="entry name" value="3-OXOACYL-(ACYL-CARRIER-PROTEIN) REDUCTASE (AFU_ORTHOLOGUE AFUA_6G11210)"/>
    <property type="match status" value="1"/>
</dbReference>
<dbReference type="PRINTS" id="PR00081">
    <property type="entry name" value="GDHRDH"/>
</dbReference>
<dbReference type="InterPro" id="IPR002347">
    <property type="entry name" value="SDR_fam"/>
</dbReference>
<dbReference type="RefSeq" id="WP_102239096.1">
    <property type="nucleotide sequence ID" value="NZ_JBDMHW010000008.1"/>
</dbReference>
<dbReference type="CDD" id="cd05233">
    <property type="entry name" value="SDR_c"/>
    <property type="match status" value="1"/>
</dbReference>
<accession>A0A2N6VLZ3</accession>
<dbReference type="Pfam" id="PF00106">
    <property type="entry name" value="adh_short"/>
    <property type="match status" value="1"/>
</dbReference>
<evidence type="ECO:0000313" key="3">
    <source>
        <dbReference type="EMBL" id="PMD05155.1"/>
    </source>
</evidence>
<dbReference type="GO" id="GO:0016491">
    <property type="term" value="F:oxidoreductase activity"/>
    <property type="evidence" value="ECO:0007669"/>
    <property type="project" value="UniProtKB-KW"/>
</dbReference>
<dbReference type="PROSITE" id="PS00061">
    <property type="entry name" value="ADH_SHORT"/>
    <property type="match status" value="1"/>
</dbReference>
<reference evidence="3 4" key="1">
    <citation type="submission" date="2017-09" db="EMBL/GenBank/DDBJ databases">
        <title>Bacterial strain isolated from the female urinary microbiota.</title>
        <authorList>
            <person name="Thomas-White K."/>
            <person name="Kumar N."/>
            <person name="Forster S."/>
            <person name="Putonti C."/>
            <person name="Lawley T."/>
            <person name="Wolfe A.J."/>
        </authorList>
    </citation>
    <scope>NUCLEOTIDE SEQUENCE [LARGE SCALE GENOMIC DNA]</scope>
    <source>
        <strain evidence="3 4">UMB1301</strain>
    </source>
</reference>
<keyword evidence="2" id="KW-0560">Oxidoreductase</keyword>
<organism evidence="3 4">
    <name type="scientific">Brevibacterium paucivorans</name>
    <dbReference type="NCBI Taxonomy" id="170994"/>
    <lineage>
        <taxon>Bacteria</taxon>
        <taxon>Bacillati</taxon>
        <taxon>Actinomycetota</taxon>
        <taxon>Actinomycetes</taxon>
        <taxon>Micrococcales</taxon>
        <taxon>Brevibacteriaceae</taxon>
        <taxon>Brevibacterium</taxon>
    </lineage>
</organism>